<sequence>MNESVPSSLPTDLARELQRLAEATTLLVAVDFDGTLAPEVDDPAAARALPAARVALLRLLDLPRTRVALISGRALDSLVSVADMPDAVLLAGSHGAETRYPGEQTPLGLDPEEENRVRRLGEILQAVAGRFRGAWVEVKPAGFALHTRLSRPEDAAVAEREALVALRAEGGDITIRGGKNVLEVSVRSATKGEAFALLRAITEADAALYAGDDETDEDVFVVMRHPDLSLKSGHGDTAARQRVAGPADVADALVLLADLRAEATLG</sequence>
<evidence type="ECO:0000256" key="3">
    <source>
        <dbReference type="ARBA" id="ARBA00008770"/>
    </source>
</evidence>
<evidence type="ECO:0000256" key="1">
    <source>
        <dbReference type="ARBA" id="ARBA00000500"/>
    </source>
</evidence>
<dbReference type="Proteomes" id="UP000318331">
    <property type="component" value="Unassembled WGS sequence"/>
</dbReference>
<protein>
    <recommendedName>
        <fullName evidence="6">Trehalose 6-phosphate phosphatase</fullName>
        <ecNumber evidence="6">3.1.3.12</ecNumber>
    </recommendedName>
</protein>
<gene>
    <name evidence="7" type="ORF">FB466_1471</name>
</gene>
<dbReference type="InterPro" id="IPR023214">
    <property type="entry name" value="HAD_sf"/>
</dbReference>
<dbReference type="InterPro" id="IPR003337">
    <property type="entry name" value="Trehalose_PPase"/>
</dbReference>
<keyword evidence="6" id="KW-0460">Magnesium</keyword>
<comment type="caution">
    <text evidence="7">The sequence shown here is derived from an EMBL/GenBank/DDBJ whole genome shotgun (WGS) entry which is preliminary data.</text>
</comment>
<comment type="cofactor">
    <cofactor evidence="6">
        <name>Mg(2+)</name>
        <dbReference type="ChEBI" id="CHEBI:18420"/>
    </cofactor>
</comment>
<name>A0A543HY93_9MICO</name>
<dbReference type="Gene3D" id="3.40.50.1000">
    <property type="entry name" value="HAD superfamily/HAD-like"/>
    <property type="match status" value="1"/>
</dbReference>
<dbReference type="SUPFAM" id="SSF56784">
    <property type="entry name" value="HAD-like"/>
    <property type="match status" value="1"/>
</dbReference>
<evidence type="ECO:0000313" key="8">
    <source>
        <dbReference type="Proteomes" id="UP000318331"/>
    </source>
</evidence>
<dbReference type="PANTHER" id="PTHR43768:SF3">
    <property type="entry name" value="TREHALOSE 6-PHOSPHATE PHOSPHATASE"/>
    <property type="match status" value="1"/>
</dbReference>
<dbReference type="PANTHER" id="PTHR43768">
    <property type="entry name" value="TREHALOSE 6-PHOSPHATE PHOSPHATASE"/>
    <property type="match status" value="1"/>
</dbReference>
<evidence type="ECO:0000256" key="6">
    <source>
        <dbReference type="RuleBase" id="RU361117"/>
    </source>
</evidence>
<dbReference type="EC" id="3.1.3.12" evidence="6"/>
<accession>A0A543HY93</accession>
<dbReference type="InterPro" id="IPR006379">
    <property type="entry name" value="HAD-SF_hydro_IIB"/>
</dbReference>
<dbReference type="InterPro" id="IPR044651">
    <property type="entry name" value="OTSB-like"/>
</dbReference>
<dbReference type="NCBIfam" id="TIGR01484">
    <property type="entry name" value="HAD-SF-IIB"/>
    <property type="match status" value="1"/>
</dbReference>
<comment type="similarity">
    <text evidence="3 6">Belongs to the trehalose phosphatase family.</text>
</comment>
<dbReference type="InterPro" id="IPR036412">
    <property type="entry name" value="HAD-like_sf"/>
</dbReference>
<evidence type="ECO:0000313" key="7">
    <source>
        <dbReference type="EMBL" id="TQM63215.1"/>
    </source>
</evidence>
<dbReference type="AlphaFoldDB" id="A0A543HY93"/>
<dbReference type="UniPathway" id="UPA00299"/>
<reference evidence="7 8" key="1">
    <citation type="submission" date="2019-06" db="EMBL/GenBank/DDBJ databases">
        <title>Sequencing the genomes of 1000 actinobacteria strains.</title>
        <authorList>
            <person name="Klenk H.-P."/>
        </authorList>
    </citation>
    <scope>NUCLEOTIDE SEQUENCE [LARGE SCALE GENOMIC DNA]</scope>
    <source>
        <strain evidence="7 8">DSM 18031</strain>
    </source>
</reference>
<dbReference type="GO" id="GO:0005992">
    <property type="term" value="P:trehalose biosynthetic process"/>
    <property type="evidence" value="ECO:0007669"/>
    <property type="project" value="UniProtKB-UniPathway"/>
</dbReference>
<evidence type="ECO:0000256" key="4">
    <source>
        <dbReference type="ARBA" id="ARBA00022801"/>
    </source>
</evidence>
<dbReference type="RefSeq" id="WP_170206056.1">
    <property type="nucleotide sequence ID" value="NZ_BAAAYS010000021.1"/>
</dbReference>
<evidence type="ECO:0000256" key="2">
    <source>
        <dbReference type="ARBA" id="ARBA00005199"/>
    </source>
</evidence>
<dbReference type="Gene3D" id="3.30.70.1020">
    <property type="entry name" value="Trehalose-6-phosphate phosphatase related protein, domain 2"/>
    <property type="match status" value="1"/>
</dbReference>
<dbReference type="Pfam" id="PF02358">
    <property type="entry name" value="Trehalose_PPase"/>
    <property type="match status" value="1"/>
</dbReference>
<dbReference type="EMBL" id="VFPN01000002">
    <property type="protein sequence ID" value="TQM63215.1"/>
    <property type="molecule type" value="Genomic_DNA"/>
</dbReference>
<comment type="catalytic activity">
    <reaction evidence="1 6">
        <text>alpha,alpha-trehalose 6-phosphate + H2O = alpha,alpha-trehalose + phosphate</text>
        <dbReference type="Rhea" id="RHEA:23420"/>
        <dbReference type="ChEBI" id="CHEBI:15377"/>
        <dbReference type="ChEBI" id="CHEBI:16551"/>
        <dbReference type="ChEBI" id="CHEBI:43474"/>
        <dbReference type="ChEBI" id="CHEBI:58429"/>
        <dbReference type="EC" id="3.1.3.12"/>
    </reaction>
</comment>
<comment type="function">
    <text evidence="5 6">Removes the phosphate from trehalose 6-phosphate to produce free trehalose.</text>
</comment>
<dbReference type="NCBIfam" id="TIGR00685">
    <property type="entry name" value="T6PP"/>
    <property type="match status" value="1"/>
</dbReference>
<evidence type="ECO:0000256" key="5">
    <source>
        <dbReference type="ARBA" id="ARBA00024179"/>
    </source>
</evidence>
<keyword evidence="8" id="KW-1185">Reference proteome</keyword>
<dbReference type="GO" id="GO:0046872">
    <property type="term" value="F:metal ion binding"/>
    <property type="evidence" value="ECO:0007669"/>
    <property type="project" value="UniProtKB-KW"/>
</dbReference>
<dbReference type="GO" id="GO:0004805">
    <property type="term" value="F:trehalose-phosphatase activity"/>
    <property type="evidence" value="ECO:0007669"/>
    <property type="project" value="UniProtKB-EC"/>
</dbReference>
<keyword evidence="4 6" id="KW-0378">Hydrolase</keyword>
<organism evidence="7 8">
    <name type="scientific">Klugiella xanthotipulae</name>
    <dbReference type="NCBI Taxonomy" id="244735"/>
    <lineage>
        <taxon>Bacteria</taxon>
        <taxon>Bacillati</taxon>
        <taxon>Actinomycetota</taxon>
        <taxon>Actinomycetes</taxon>
        <taxon>Micrococcales</taxon>
        <taxon>Microbacteriaceae</taxon>
        <taxon>Klugiella</taxon>
    </lineage>
</organism>
<comment type="pathway">
    <text evidence="2 6">Glycan biosynthesis; trehalose biosynthesis.</text>
</comment>
<keyword evidence="6" id="KW-0479">Metal-binding</keyword>
<proteinExistence type="inferred from homology"/>